<evidence type="ECO:0000256" key="1">
    <source>
        <dbReference type="SAM" id="Phobius"/>
    </source>
</evidence>
<dbReference type="AlphaFoldDB" id="A0AAU7TV96"/>
<dbReference type="RefSeq" id="WP_350261239.1">
    <property type="nucleotide sequence ID" value="NZ_CP158292.1"/>
</dbReference>
<organism evidence="2">
    <name type="scientific">Pantoea sp. BJ2</name>
    <dbReference type="NCBI Taxonomy" id="3141322"/>
    <lineage>
        <taxon>Bacteria</taxon>
        <taxon>Pseudomonadati</taxon>
        <taxon>Pseudomonadota</taxon>
        <taxon>Gammaproteobacteria</taxon>
        <taxon>Enterobacterales</taxon>
        <taxon>Erwiniaceae</taxon>
        <taxon>Pantoea</taxon>
    </lineage>
</organism>
<keyword evidence="1" id="KW-0812">Transmembrane</keyword>
<evidence type="ECO:0008006" key="3">
    <source>
        <dbReference type="Google" id="ProtNLM"/>
    </source>
</evidence>
<keyword evidence="1" id="KW-1133">Transmembrane helix</keyword>
<name>A0AAU7TV96_9GAMM</name>
<sequence length="266" mass="29810">MARFVLFAKSLCFDADQQVFYPLNSPAQRVALSPLQSAVLRRVLNAQGKLVRNQALHVLFQREPSEIPFADRLTLTIAEINRLAQQAHAPGALVHQVPLIGCVLAEQVDVESFNEFATPAAEAEKPVTVQPEPAVKAVAVKKKSWLWRGVLAGLLLLNVALALIIRQEFAPTEHDGMQFKFYGQEAQTQVFINERLSADSFVVQDAMRRFRELKPRLPDGSVPPLLYINRSRIRAFSSAFLCLQPIEQKNNECISWLISNQELPDA</sequence>
<evidence type="ECO:0000313" key="2">
    <source>
        <dbReference type="EMBL" id="XBV44495.1"/>
    </source>
</evidence>
<gene>
    <name evidence="2" type="ORF">AAF463_18190</name>
</gene>
<protein>
    <recommendedName>
        <fullName evidence="3">CadC family transcriptional regulator</fullName>
    </recommendedName>
</protein>
<dbReference type="EMBL" id="CP158292">
    <property type="protein sequence ID" value="XBV44495.1"/>
    <property type="molecule type" value="Genomic_DNA"/>
</dbReference>
<accession>A0AAU7TV96</accession>
<keyword evidence="1" id="KW-0472">Membrane</keyword>
<feature type="transmembrane region" description="Helical" evidence="1">
    <location>
        <begin position="145"/>
        <end position="165"/>
    </location>
</feature>
<reference evidence="2" key="1">
    <citation type="submission" date="2024-06" db="EMBL/GenBank/DDBJ databases">
        <title>Multiomics insights into the TNT degradation mechanism by Pantoea sp. BJ2 isolated from an ammunition destruction site.</title>
        <authorList>
            <person name="Luo J."/>
        </authorList>
    </citation>
    <scope>NUCLEOTIDE SEQUENCE</scope>
    <source>
        <strain evidence="2">BJ2</strain>
    </source>
</reference>
<proteinExistence type="predicted"/>